<gene>
    <name evidence="2" type="ORF">C8D93_10249</name>
</gene>
<evidence type="ECO:0000313" key="3">
    <source>
        <dbReference type="Proteomes" id="UP000248330"/>
    </source>
</evidence>
<name>A0A318ECA0_9GAMM</name>
<dbReference type="RefSeq" id="WP_110263889.1">
    <property type="nucleotide sequence ID" value="NZ_JBHSCS010000005.1"/>
</dbReference>
<reference evidence="2 3" key="1">
    <citation type="submission" date="2018-04" db="EMBL/GenBank/DDBJ databases">
        <title>Genomic Encyclopedia of Type Strains, Phase IV (KMG-IV): sequencing the most valuable type-strain genomes for metagenomic binning, comparative biology and taxonomic classification.</title>
        <authorList>
            <person name="Goeker M."/>
        </authorList>
    </citation>
    <scope>NUCLEOTIDE SEQUENCE [LARGE SCALE GENOMIC DNA]</scope>
    <source>
        <strain evidence="2 3">DSM 104150</strain>
    </source>
</reference>
<organism evidence="2 3">
    <name type="scientific">Sinimarinibacterium flocculans</name>
    <dbReference type="NCBI Taxonomy" id="985250"/>
    <lineage>
        <taxon>Bacteria</taxon>
        <taxon>Pseudomonadati</taxon>
        <taxon>Pseudomonadota</taxon>
        <taxon>Gammaproteobacteria</taxon>
        <taxon>Nevskiales</taxon>
        <taxon>Nevskiaceae</taxon>
        <taxon>Sinimarinibacterium</taxon>
    </lineage>
</organism>
<feature type="signal peptide" evidence="1">
    <location>
        <begin position="1"/>
        <end position="29"/>
    </location>
</feature>
<comment type="caution">
    <text evidence="2">The sequence shown here is derived from an EMBL/GenBank/DDBJ whole genome shotgun (WGS) entry which is preliminary data.</text>
</comment>
<accession>A0A318ECA0</accession>
<feature type="chain" id="PRO_5016437718" description="Outer membrane beta-barrel protein" evidence="1">
    <location>
        <begin position="30"/>
        <end position="706"/>
    </location>
</feature>
<proteinExistence type="predicted"/>
<keyword evidence="3" id="KW-1185">Reference proteome</keyword>
<dbReference type="SUPFAM" id="SSF56935">
    <property type="entry name" value="Porins"/>
    <property type="match status" value="1"/>
</dbReference>
<dbReference type="Proteomes" id="UP000248330">
    <property type="component" value="Unassembled WGS sequence"/>
</dbReference>
<protein>
    <recommendedName>
        <fullName evidence="4">Outer membrane beta-barrel protein</fullName>
    </recommendedName>
</protein>
<evidence type="ECO:0000313" key="2">
    <source>
        <dbReference type="EMBL" id="PXV70197.1"/>
    </source>
</evidence>
<dbReference type="EMBL" id="QICN01000002">
    <property type="protein sequence ID" value="PXV70197.1"/>
    <property type="molecule type" value="Genomic_DNA"/>
</dbReference>
<dbReference type="AlphaFoldDB" id="A0A318ECA0"/>
<evidence type="ECO:0008006" key="4">
    <source>
        <dbReference type="Google" id="ProtNLM"/>
    </source>
</evidence>
<keyword evidence="1" id="KW-0732">Signal</keyword>
<sequence length="706" mass="77254">MAMKELRGRWHRRAAAVLVIAGLHLPVAAQDPDVAQLVFPEGRETYTVDDDIVIRFDPQAAQWNDAWLVELDALDVTALAVRSGYGLMRLRPVKRLAPGTHRLRLIRETASRELIEVAVWELELQRPERQIEAGMVYAADVQGSSTVLNSEDLDEAREHVVSGSLRLEPSLRSRHLAVQAAANLYASSNADRLGQDDLELGDFRVSAGSESLQLVAGHFAAATVDGRPYGSLAYDGVSRRGVGLSARLPVAGANLAVFSQGSEPVSGFRRGFALSRPEQRLSGGMLALQPLAGDDHRVDLTLGYIEGRSLSGGTAIYDAGINDFAYTPGVDGSVGSAVLDTQWLSGALALRAEYARSERQFPMVMGVPVDPVRDDAQVYTLSYRPLDGIALGAHRLTSHLTLEHQKVGTAFRSVGAPGGLVDLDQNRIAAGLQYATVALDVSATRSEDNVADGPLPTTRADNLFAQLGWTPKLTGWTLPPFLQQPSLSVGAGRDRRRTVALPENDAGFRADDDSRSLTTSLSFVQPYGDWSLNYSRSATDDRTGQAQAYRGDSGSMDISFYFGDRLSLSAQLFTDLSRQLQLRAGDADPFAFSLPKTATRTHSGTLSLQWQVVPERWQLSLGYSADRSRTSDETYRTRGEQVDVGSNWRVWQLNLFVRGSYQRMRDRSLILPFEDENGMPSAPEYNRSRRESYQAFAGLSLNFSGE</sequence>
<evidence type="ECO:0000256" key="1">
    <source>
        <dbReference type="SAM" id="SignalP"/>
    </source>
</evidence>